<evidence type="ECO:0000313" key="7">
    <source>
        <dbReference type="EMBL" id="GIY04253.1"/>
    </source>
</evidence>
<dbReference type="Gene3D" id="1.20.120.1880">
    <property type="entry name" value="Nucleoporin, helical C-terminal domain"/>
    <property type="match status" value="1"/>
</dbReference>
<accession>A0AAV4Q2V2</accession>
<evidence type="ECO:0000256" key="1">
    <source>
        <dbReference type="ARBA" id="ARBA00004123"/>
    </source>
</evidence>
<name>A0AAV4Q2V2_9ARAC</name>
<dbReference type="GO" id="GO:0036228">
    <property type="term" value="P:protein localization to nuclear inner membrane"/>
    <property type="evidence" value="ECO:0007669"/>
    <property type="project" value="TreeGrafter"/>
</dbReference>
<evidence type="ECO:0000256" key="4">
    <source>
        <dbReference type="ARBA" id="ARBA00023242"/>
    </source>
</evidence>
<evidence type="ECO:0000256" key="2">
    <source>
        <dbReference type="ARBA" id="ARBA00007373"/>
    </source>
</evidence>
<dbReference type="InterPro" id="IPR042538">
    <property type="entry name" value="Nucleoporin_Nup155_C_3"/>
</dbReference>
<keyword evidence="3" id="KW-0813">Transport</keyword>
<dbReference type="Gene3D" id="1.20.58.1780">
    <property type="match status" value="1"/>
</dbReference>
<feature type="domain" description="Nucleoporin Nup133/Nup155-like C-terminal" evidence="5">
    <location>
        <begin position="694"/>
        <end position="1409"/>
    </location>
</feature>
<gene>
    <name evidence="7" type="primary">NUP155</name>
    <name evidence="7" type="ORF">CDAR_253741</name>
</gene>
<dbReference type="Gene3D" id="1.25.40.440">
    <property type="entry name" value="Nucleoporin, helical domain, central subdomain"/>
    <property type="match status" value="1"/>
</dbReference>
<keyword evidence="4" id="KW-0539">Nucleus</keyword>
<comment type="subcellular location">
    <subcellularLocation>
        <location evidence="1">Nucleus</location>
    </subcellularLocation>
</comment>
<dbReference type="GO" id="GO:0000972">
    <property type="term" value="P:transcription-dependent tethering of RNA polymerase II gene DNA at nuclear periphery"/>
    <property type="evidence" value="ECO:0007669"/>
    <property type="project" value="TreeGrafter"/>
</dbReference>
<dbReference type="InterPro" id="IPR042533">
    <property type="entry name" value="Nucleoporin_Nup155_C_1"/>
</dbReference>
<dbReference type="InterPro" id="IPR007187">
    <property type="entry name" value="Nucleoporin_Nup133/Nup155_C"/>
</dbReference>
<dbReference type="PANTHER" id="PTHR10350:SF6">
    <property type="entry name" value="NUCLEAR PORE COMPLEX PROTEIN NUP155"/>
    <property type="match status" value="1"/>
</dbReference>
<dbReference type="InterPro" id="IPR042537">
    <property type="entry name" value="Nucleoporin_Nup155_C_2"/>
</dbReference>
<comment type="similarity">
    <text evidence="2">Belongs to the non-repetitive/WGA-negative nucleoporin family.</text>
</comment>
<dbReference type="GO" id="GO:0017056">
    <property type="term" value="F:structural constituent of nuclear pore"/>
    <property type="evidence" value="ECO:0007669"/>
    <property type="project" value="InterPro"/>
</dbReference>
<organism evidence="7 8">
    <name type="scientific">Caerostris darwini</name>
    <dbReference type="NCBI Taxonomy" id="1538125"/>
    <lineage>
        <taxon>Eukaryota</taxon>
        <taxon>Metazoa</taxon>
        <taxon>Ecdysozoa</taxon>
        <taxon>Arthropoda</taxon>
        <taxon>Chelicerata</taxon>
        <taxon>Arachnida</taxon>
        <taxon>Araneae</taxon>
        <taxon>Araneomorphae</taxon>
        <taxon>Entelegynae</taxon>
        <taxon>Araneoidea</taxon>
        <taxon>Araneidae</taxon>
        <taxon>Caerostris</taxon>
    </lineage>
</organism>
<dbReference type="FunFam" id="1.25.40.440:FF:000001">
    <property type="entry name" value="Nuclear pore complex subunit"/>
    <property type="match status" value="1"/>
</dbReference>
<dbReference type="InterPro" id="IPR004870">
    <property type="entry name" value="Nucleoporin_Nup155"/>
</dbReference>
<comment type="caution">
    <text evidence="7">The sequence shown here is derived from an EMBL/GenBank/DDBJ whole genome shotgun (WGS) entry which is preliminary data.</text>
</comment>
<dbReference type="Proteomes" id="UP001054837">
    <property type="component" value="Unassembled WGS sequence"/>
</dbReference>
<dbReference type="GO" id="GO:0044611">
    <property type="term" value="C:nuclear pore inner ring"/>
    <property type="evidence" value="ECO:0007669"/>
    <property type="project" value="TreeGrafter"/>
</dbReference>
<dbReference type="InterPro" id="IPR036322">
    <property type="entry name" value="WD40_repeat_dom_sf"/>
</dbReference>
<reference evidence="7 8" key="1">
    <citation type="submission" date="2021-06" db="EMBL/GenBank/DDBJ databases">
        <title>Caerostris darwini draft genome.</title>
        <authorList>
            <person name="Kono N."/>
            <person name="Arakawa K."/>
        </authorList>
    </citation>
    <scope>NUCLEOTIDE SEQUENCE [LARGE SCALE GENOMIC DNA]</scope>
</reference>
<dbReference type="Pfam" id="PF03177">
    <property type="entry name" value="Nucleoporin_C"/>
    <property type="match status" value="1"/>
</dbReference>
<dbReference type="Pfam" id="PF08801">
    <property type="entry name" value="Nucleoporin_N"/>
    <property type="match status" value="1"/>
</dbReference>
<dbReference type="InterPro" id="IPR014908">
    <property type="entry name" value="Nucleoporin_Nup133/Nup155_N"/>
</dbReference>
<dbReference type="EMBL" id="BPLQ01003906">
    <property type="protein sequence ID" value="GIY04253.1"/>
    <property type="molecule type" value="Genomic_DNA"/>
</dbReference>
<proteinExistence type="inferred from homology"/>
<evidence type="ECO:0000256" key="3">
    <source>
        <dbReference type="ARBA" id="ARBA00022448"/>
    </source>
</evidence>
<protein>
    <submittedName>
        <fullName evidence="7">Nuclear pore complex protein Nup155</fullName>
    </submittedName>
</protein>
<sequence>MDKEGTAHLSFRSYYINCLFEKHNFTSKMSKMPVLDTNSHSGNNVPKDVLESSTKMVDILMQQDNSYPELTDCLKMGGATLPTVSGLSDQDYPGVSELSISLHSLSQLNMVKRIPLPPELVEQFGFMQSNCQMGLFPEIGRAWLTIDSNIFLWSFHDGSDLAYYDGLNETILCVGLVKPKKDIFQSFIHYLLCLTTPVEIVLLGVNFTSQDRSSSPFEEMHMLPEPLFSYPTDNIHMCTFAGTDDGRIFLGGKDGSIYEFTYQAQDGWFSRKCRKINHSSSTLSFLVPSFLSLAFAEDDAVLQIAVDDSRHILYARLEKGSIQVFDLGKDGKQMSKVHVLHQHAIVHQASDIARTIDKKNFYPVVHISPIDAKESKFVHLVAITQSGVRLYFTTNGGFGDNRPYTLALLHVRLPPGFTANAAVPRPLNVRMAYYRKGFTLLASNQTEDNDLIFATSNDSFAFYSQLIETHTTLMLDGNAWSIAEVPSILPVPAIPKNAEIVCDPPVLVTQHRELPRQFVFLSTQGSFMLRKPRPVDQLYKLLIDNKGPDTDAVKSFFIIHKEAQACAMCLILACSQTMPEKQIVEWANRAFFMYGGEPQYGQVQVGDTSLGPMESHISLGRPSIGSTMNPPVWASTPHNPQRAPAFPQPQFSSLFSPVKPASPMQAPSTPNTSVIGQHLSNTAVSHSTSEMIYSGKHNGLYLYFSRIVRPLWNLKLVSETSTINGESKITYLVSNVSTEDLAFFLQQLLSLKHFLEKNSQSFLNPAVASLAKTAGMSRLLTQNGFGSPGDTSLSYQRHTQNDAELQERISLANFQQLVNYTYEMLALWKVLCDHEFETVLQFLSQTQQELMKLLTFKDFIVDGKELSVCLTNALINFYLEDSASTGTISQLLRELCPSIYRIEDATVSRAHEIVLNAKNTLNKADKEQELYEALKLCQSIAPNVDLELMCGLFRSAGFYHGIIDLCLCCAQRRDPQGLALHFYKNGEPQDDQQGQQAFGSRMKCYKHIIDAMNDLMSQSVSHPQSPSIPKVPGPPPVKDPNLLTPEEAKVYFDQIFEMSLKTDDELFHVALYDSLIDNNQSDTLLYIKSHFLEDYLKRCSTIRPDNLYVLSLLWKYYEKNQNFSAAAKVLAKLADKHGLDINLSQRIEYLSRAIMCIKGSEMRISSSGEGEFLHELEEKMEVARIQLQILEALQQKKNSVLAKSSPLQSNSISDAINTLNSNFQNIQQLYEDYAVPFNLPESQLAIVKCGGLYDPALIESLWQNIIEKELIATIGNLPDTRVQILQQKLISISQPYVSCDEYFPLIFIVKFLEVKTCPLNFDPSWVFDTMLKLSVSIVELLKIYHKLYKTKDSCWTTCGKPLHLLSVLVALIGCFADSPSIVAVNERRSFTTFCLDVLSDYLVDLQAMDSSIPNVNSLIRDFKSVQHQLERLP</sequence>
<dbReference type="PANTHER" id="PTHR10350">
    <property type="entry name" value="NUCLEAR PORE COMPLEX PROTEIN NUP155"/>
    <property type="match status" value="1"/>
</dbReference>
<dbReference type="GO" id="GO:0006606">
    <property type="term" value="P:protein import into nucleus"/>
    <property type="evidence" value="ECO:0007669"/>
    <property type="project" value="TreeGrafter"/>
</dbReference>
<dbReference type="Gene3D" id="1.25.40.450">
    <property type="entry name" value="Nucleoporin, helical domain, N-terminal subdomain"/>
    <property type="match status" value="1"/>
</dbReference>
<dbReference type="GO" id="GO:0006405">
    <property type="term" value="P:RNA export from nucleus"/>
    <property type="evidence" value="ECO:0007669"/>
    <property type="project" value="TreeGrafter"/>
</dbReference>
<evidence type="ECO:0000259" key="6">
    <source>
        <dbReference type="Pfam" id="PF08801"/>
    </source>
</evidence>
<evidence type="ECO:0000259" key="5">
    <source>
        <dbReference type="Pfam" id="PF03177"/>
    </source>
</evidence>
<dbReference type="SUPFAM" id="SSF50978">
    <property type="entry name" value="WD40 repeat-like"/>
    <property type="match status" value="1"/>
</dbReference>
<feature type="domain" description="Nucleoporin Nup133/Nup155-like N-terminal" evidence="6">
    <location>
        <begin position="106"/>
        <end position="526"/>
    </location>
</feature>
<keyword evidence="8" id="KW-1185">Reference proteome</keyword>
<evidence type="ECO:0000313" key="8">
    <source>
        <dbReference type="Proteomes" id="UP001054837"/>
    </source>
</evidence>